<dbReference type="OrthoDB" id="3819888at2759"/>
<gene>
    <name evidence="4" type="ORF">BD410DRAFT_753849</name>
</gene>
<organism evidence="4 5">
    <name type="scientific">Rickenella mellea</name>
    <dbReference type="NCBI Taxonomy" id="50990"/>
    <lineage>
        <taxon>Eukaryota</taxon>
        <taxon>Fungi</taxon>
        <taxon>Dikarya</taxon>
        <taxon>Basidiomycota</taxon>
        <taxon>Agaricomycotina</taxon>
        <taxon>Agaricomycetes</taxon>
        <taxon>Hymenochaetales</taxon>
        <taxon>Rickenellaceae</taxon>
        <taxon>Rickenella</taxon>
    </lineage>
</organism>
<dbReference type="AlphaFoldDB" id="A0A4Y7PR41"/>
<dbReference type="PRINTS" id="PR00080">
    <property type="entry name" value="SDRFAMILY"/>
</dbReference>
<reference evidence="4 5" key="1">
    <citation type="submission" date="2018-06" db="EMBL/GenBank/DDBJ databases">
        <title>A transcriptomic atlas of mushroom development highlights an independent origin of complex multicellularity.</title>
        <authorList>
            <consortium name="DOE Joint Genome Institute"/>
            <person name="Krizsan K."/>
            <person name="Almasi E."/>
            <person name="Merenyi Z."/>
            <person name="Sahu N."/>
            <person name="Viragh M."/>
            <person name="Koszo T."/>
            <person name="Mondo S."/>
            <person name="Kiss B."/>
            <person name="Balint B."/>
            <person name="Kues U."/>
            <person name="Barry K."/>
            <person name="Hegedus J.C."/>
            <person name="Henrissat B."/>
            <person name="Johnson J."/>
            <person name="Lipzen A."/>
            <person name="Ohm R."/>
            <person name="Nagy I."/>
            <person name="Pangilinan J."/>
            <person name="Yan J."/>
            <person name="Xiong Y."/>
            <person name="Grigoriev I.V."/>
            <person name="Hibbett D.S."/>
            <person name="Nagy L.G."/>
        </authorList>
    </citation>
    <scope>NUCLEOTIDE SEQUENCE [LARGE SCALE GENOMIC DNA]</scope>
    <source>
        <strain evidence="4 5">SZMC22713</strain>
    </source>
</reference>
<dbReference type="SUPFAM" id="SSF51735">
    <property type="entry name" value="NAD(P)-binding Rossmann-fold domains"/>
    <property type="match status" value="1"/>
</dbReference>
<evidence type="ECO:0000313" key="5">
    <source>
        <dbReference type="Proteomes" id="UP000294933"/>
    </source>
</evidence>
<dbReference type="InterPro" id="IPR002347">
    <property type="entry name" value="SDR_fam"/>
</dbReference>
<dbReference type="FunFam" id="3.40.50.720:FF:000084">
    <property type="entry name" value="Short-chain dehydrogenase reductase"/>
    <property type="match status" value="1"/>
</dbReference>
<evidence type="ECO:0000256" key="1">
    <source>
        <dbReference type="ARBA" id="ARBA00006484"/>
    </source>
</evidence>
<dbReference type="Gene3D" id="3.40.50.720">
    <property type="entry name" value="NAD(P)-binding Rossmann-like Domain"/>
    <property type="match status" value="1"/>
</dbReference>
<dbReference type="STRING" id="50990.A0A4Y7PR41"/>
<sequence>MSKLQNMFDLTGHVALVTGAGTGIGLMIAQGLAAHGARVYLAGRRLEVVEKAAASLEPQGSGFPLQLDVTDKASIVSCVKYIEDREGKLHILVNNAGQVGPTSFFLNDKSNAQHTSPSALGQALFESGSFNDWERLFSINISSIYFVTTAFIGLLSRGTEDRISKGDDGYTASVINITSISGILKVAQEHFAYNTSKAAVTHLTKLLSTEFVLNDIPVRVNSIAPGVYASELTATEEQLAGKAATDKMSKAPMGVPAGRAGRAEEIAGTVVFLVSRAGCYTNGQEIVVDGGALTINPSTA</sequence>
<accession>A0A4Y7PR41</accession>
<dbReference type="InterPro" id="IPR052178">
    <property type="entry name" value="Sec_Metab_Biosynth_SDR"/>
</dbReference>
<evidence type="ECO:0000313" key="4">
    <source>
        <dbReference type="EMBL" id="TDL17844.1"/>
    </source>
</evidence>
<name>A0A4Y7PR41_9AGAM</name>
<dbReference type="PANTHER" id="PTHR43618">
    <property type="entry name" value="7-ALPHA-HYDROXYSTEROID DEHYDROGENASE"/>
    <property type="match status" value="1"/>
</dbReference>
<dbReference type="VEuPathDB" id="FungiDB:BD410DRAFT_753849"/>
<keyword evidence="5" id="KW-1185">Reference proteome</keyword>
<dbReference type="Proteomes" id="UP000294933">
    <property type="component" value="Unassembled WGS sequence"/>
</dbReference>
<protein>
    <submittedName>
        <fullName evidence="4">Short-chain dehydrogenase</fullName>
    </submittedName>
</protein>
<dbReference type="EMBL" id="ML170215">
    <property type="protein sequence ID" value="TDL17844.1"/>
    <property type="molecule type" value="Genomic_DNA"/>
</dbReference>
<dbReference type="PRINTS" id="PR00081">
    <property type="entry name" value="GDHRDH"/>
</dbReference>
<dbReference type="Pfam" id="PF13561">
    <property type="entry name" value="adh_short_C2"/>
    <property type="match status" value="1"/>
</dbReference>
<dbReference type="InterPro" id="IPR036291">
    <property type="entry name" value="NAD(P)-bd_dom_sf"/>
</dbReference>
<evidence type="ECO:0000256" key="2">
    <source>
        <dbReference type="ARBA" id="ARBA00022857"/>
    </source>
</evidence>
<comment type="similarity">
    <text evidence="1">Belongs to the short-chain dehydrogenases/reductases (SDR) family.</text>
</comment>
<dbReference type="PROSITE" id="PS00061">
    <property type="entry name" value="ADH_SHORT"/>
    <property type="match status" value="1"/>
</dbReference>
<keyword evidence="3" id="KW-0560">Oxidoreductase</keyword>
<dbReference type="PANTHER" id="PTHR43618:SF4">
    <property type="entry name" value="SHORT CHAIN DEHYDROGENASE_REDUCTASE FAMILY (AFU_ORTHOLOGUE AFUA_7G04540)"/>
    <property type="match status" value="1"/>
</dbReference>
<dbReference type="GO" id="GO:0016491">
    <property type="term" value="F:oxidoreductase activity"/>
    <property type="evidence" value="ECO:0007669"/>
    <property type="project" value="UniProtKB-KW"/>
</dbReference>
<evidence type="ECO:0000256" key="3">
    <source>
        <dbReference type="ARBA" id="ARBA00023002"/>
    </source>
</evidence>
<proteinExistence type="inferred from homology"/>
<dbReference type="InterPro" id="IPR020904">
    <property type="entry name" value="Sc_DH/Rdtase_CS"/>
</dbReference>
<keyword evidence="2" id="KW-0521">NADP</keyword>